<dbReference type="EMBL" id="JANGEW010000002">
    <property type="protein sequence ID" value="MCQ5341768.1"/>
    <property type="molecule type" value="Genomic_DNA"/>
</dbReference>
<evidence type="ECO:0000256" key="2">
    <source>
        <dbReference type="ARBA" id="ARBA00022723"/>
    </source>
</evidence>
<comment type="caution">
    <text evidence="6">The sequence shown here is derived from an EMBL/GenBank/DDBJ whole genome shotgun (WGS) entry which is preliminary data.</text>
</comment>
<proteinExistence type="predicted"/>
<keyword evidence="7" id="KW-1185">Reference proteome</keyword>
<evidence type="ECO:0000313" key="7">
    <source>
        <dbReference type="Proteomes" id="UP001206692"/>
    </source>
</evidence>
<dbReference type="RefSeq" id="WP_062411742.1">
    <property type="nucleotide sequence ID" value="NZ_JAJCIO010000002.1"/>
</dbReference>
<sequence length="416" mass="47222">MFLKGNFLYTPSQTEFIILEKQYIQIEDGKVLGFFQDLPANTASSDVVDYGDDIIIPAFTDLHIHAPQYINRGLGFDEELLPWLENYTFPTEGRFSDTDFATRVYRVFLSRLKAEGTLCFSAFATIHKDATWQLMKIAEDMGLKGYVGKVNMDRNSPDYLLEDTERSLADTEELVLRSREELDRIRFIATPRFVPSTTEKLMTGLGRLCETYDLPVQSHLSENRHEVEWVRELHPNLPSYTAVYDAFGLLRPHKTLMAHAIYLSDEEKRLLKEKDVYLTHCAQSNANLTSGIMPLRENLTKGLTCTIASDVAAGHTPAMNKQIALTIEISKLYSLNHPTEKALTIGEGLYLATKGPGRFYGNVGSFEKGYDFDALVIHMDDSIEGLERTPSEKLQQFIYDGDDRNIIARYVNGNKI</sequence>
<accession>A0ABT1SPH2</accession>
<reference evidence="6 7" key="1">
    <citation type="submission" date="2022-06" db="EMBL/GenBank/DDBJ databases">
        <title>Isolation of gut microbiota from human fecal samples.</title>
        <authorList>
            <person name="Pamer E.G."/>
            <person name="Barat B."/>
            <person name="Waligurski E."/>
            <person name="Medina S."/>
            <person name="Paddock L."/>
            <person name="Mostad J."/>
        </authorList>
    </citation>
    <scope>NUCLEOTIDE SEQUENCE [LARGE SCALE GENOMIC DNA]</scope>
    <source>
        <strain evidence="6 7">DFI.1.1</strain>
    </source>
</reference>
<dbReference type="SUPFAM" id="SSF51556">
    <property type="entry name" value="Metallo-dependent hydrolases"/>
    <property type="match status" value="1"/>
</dbReference>
<dbReference type="Proteomes" id="UP001206692">
    <property type="component" value="Unassembled WGS sequence"/>
</dbReference>
<evidence type="ECO:0000256" key="4">
    <source>
        <dbReference type="ARBA" id="ARBA00022833"/>
    </source>
</evidence>
<name>A0ABT1SPH2_9FIRM</name>
<dbReference type="InterPro" id="IPR011059">
    <property type="entry name" value="Metal-dep_hydrolase_composite"/>
</dbReference>
<evidence type="ECO:0000313" key="6">
    <source>
        <dbReference type="EMBL" id="MCQ5341768.1"/>
    </source>
</evidence>
<dbReference type="Gene3D" id="2.30.40.10">
    <property type="entry name" value="Urease, subunit C, domain 1"/>
    <property type="match status" value="1"/>
</dbReference>
<keyword evidence="2" id="KW-0479">Metal-binding</keyword>
<feature type="domain" description="Amidohydrolase-related" evidence="5">
    <location>
        <begin position="54"/>
        <end position="414"/>
    </location>
</feature>
<gene>
    <name evidence="6" type="ORF">NE675_01785</name>
</gene>
<dbReference type="InterPro" id="IPR051607">
    <property type="entry name" value="Metallo-dep_hydrolases"/>
</dbReference>
<dbReference type="InterPro" id="IPR006680">
    <property type="entry name" value="Amidohydro-rel"/>
</dbReference>
<comment type="cofactor">
    <cofactor evidence="1">
        <name>Zn(2+)</name>
        <dbReference type="ChEBI" id="CHEBI:29105"/>
    </cofactor>
</comment>
<evidence type="ECO:0000256" key="1">
    <source>
        <dbReference type="ARBA" id="ARBA00001947"/>
    </source>
</evidence>
<keyword evidence="3" id="KW-0378">Hydrolase</keyword>
<dbReference type="PANTHER" id="PTHR11271">
    <property type="entry name" value="GUANINE DEAMINASE"/>
    <property type="match status" value="1"/>
</dbReference>
<dbReference type="Pfam" id="PF01979">
    <property type="entry name" value="Amidohydro_1"/>
    <property type="match status" value="1"/>
</dbReference>
<dbReference type="PANTHER" id="PTHR11271:SF6">
    <property type="entry name" value="GUANINE DEAMINASE"/>
    <property type="match status" value="1"/>
</dbReference>
<dbReference type="InterPro" id="IPR032466">
    <property type="entry name" value="Metal_Hydrolase"/>
</dbReference>
<organism evidence="6 7">
    <name type="scientific">Megasphaera massiliensis</name>
    <dbReference type="NCBI Taxonomy" id="1232428"/>
    <lineage>
        <taxon>Bacteria</taxon>
        <taxon>Bacillati</taxon>
        <taxon>Bacillota</taxon>
        <taxon>Negativicutes</taxon>
        <taxon>Veillonellales</taxon>
        <taxon>Veillonellaceae</taxon>
        <taxon>Megasphaera</taxon>
    </lineage>
</organism>
<protein>
    <submittedName>
        <fullName evidence="6">Amidohydrolase family protein</fullName>
    </submittedName>
</protein>
<dbReference type="Gene3D" id="3.20.20.140">
    <property type="entry name" value="Metal-dependent hydrolases"/>
    <property type="match status" value="1"/>
</dbReference>
<evidence type="ECO:0000259" key="5">
    <source>
        <dbReference type="Pfam" id="PF01979"/>
    </source>
</evidence>
<dbReference type="SUPFAM" id="SSF51338">
    <property type="entry name" value="Composite domain of metallo-dependent hydrolases"/>
    <property type="match status" value="2"/>
</dbReference>
<keyword evidence="4" id="KW-0862">Zinc</keyword>
<evidence type="ECO:0000256" key="3">
    <source>
        <dbReference type="ARBA" id="ARBA00022801"/>
    </source>
</evidence>